<dbReference type="AlphaFoldDB" id="D8P993"/>
<organism evidence="2 3">
    <name type="scientific">Nitrospira defluvii</name>
    <dbReference type="NCBI Taxonomy" id="330214"/>
    <lineage>
        <taxon>Bacteria</taxon>
        <taxon>Pseudomonadati</taxon>
        <taxon>Nitrospirota</taxon>
        <taxon>Nitrospiria</taxon>
        <taxon>Nitrospirales</taxon>
        <taxon>Nitrospiraceae</taxon>
        <taxon>Nitrospira</taxon>
    </lineage>
</organism>
<reference evidence="2 3" key="1">
    <citation type="journal article" date="2010" name="Proc. Natl. Acad. Sci. U.S.A.">
        <title>A Nitrospira metagenome illuminates the physiology and evolution of globally important nitrite-oxidizing bacteria.</title>
        <authorList>
            <person name="Lucker S."/>
            <person name="Wagner M."/>
            <person name="Maixner F."/>
            <person name="Pelletier E."/>
            <person name="Koch H."/>
            <person name="Vacherie B."/>
            <person name="Rattei T."/>
            <person name="Sinninghe Damste J."/>
            <person name="Spieck E."/>
            <person name="Le Paslier D."/>
            <person name="Daims H."/>
        </authorList>
    </citation>
    <scope>NUCLEOTIDE SEQUENCE [LARGE SCALE GENOMIC DNA]</scope>
</reference>
<dbReference type="InterPro" id="IPR007048">
    <property type="entry name" value="IraD/Gp25-like"/>
</dbReference>
<evidence type="ECO:0000313" key="3">
    <source>
        <dbReference type="Proteomes" id="UP000001660"/>
    </source>
</evidence>
<sequence>MMHVDFPSRFDTRGRTAATDDADHIRDLIEQVLFTSPGERVMRPDFGSGLLQLVFAPNSEVLAATTQVLVQSALQRWLGEWILVEAVRVEAVDSTLRVTVQYVVRQTGARVTGSFTQGGGA</sequence>
<dbReference type="KEGG" id="nde:NIDE2234"/>
<keyword evidence="3" id="KW-1185">Reference proteome</keyword>
<dbReference type="eggNOG" id="COG3628">
    <property type="taxonomic scope" value="Bacteria"/>
</dbReference>
<gene>
    <name evidence="2" type="ORF">NIDE2234</name>
</gene>
<accession>D8P993</accession>
<dbReference type="HOGENOM" id="CLU_133204_0_2_0"/>
<name>D8P993_9BACT</name>
<evidence type="ECO:0000259" key="1">
    <source>
        <dbReference type="Pfam" id="PF04965"/>
    </source>
</evidence>
<dbReference type="STRING" id="330214.NIDE2234"/>
<dbReference type="Gene3D" id="3.10.450.40">
    <property type="match status" value="1"/>
</dbReference>
<feature type="domain" description="IraD/Gp25-like" evidence="1">
    <location>
        <begin position="21"/>
        <end position="107"/>
    </location>
</feature>
<dbReference type="EMBL" id="FP929003">
    <property type="protein sequence ID" value="CBK41950.1"/>
    <property type="molecule type" value="Genomic_DNA"/>
</dbReference>
<dbReference type="OrthoDB" id="9802846at2"/>
<protein>
    <recommendedName>
        <fullName evidence="1">IraD/Gp25-like domain-containing protein</fullName>
    </recommendedName>
</protein>
<evidence type="ECO:0000313" key="2">
    <source>
        <dbReference type="EMBL" id="CBK41950.1"/>
    </source>
</evidence>
<dbReference type="Pfam" id="PF04965">
    <property type="entry name" value="GPW_gp25"/>
    <property type="match status" value="1"/>
</dbReference>
<dbReference type="Proteomes" id="UP000001660">
    <property type="component" value="Chromosome"/>
</dbReference>
<dbReference type="SUPFAM" id="SSF160719">
    <property type="entry name" value="gpW/gp25-like"/>
    <property type="match status" value="1"/>
</dbReference>
<proteinExistence type="predicted"/>